<dbReference type="InterPro" id="IPR011992">
    <property type="entry name" value="EF-hand-dom_pair"/>
</dbReference>
<evidence type="ECO:0000259" key="3">
    <source>
        <dbReference type="Pfam" id="PF13202"/>
    </source>
</evidence>
<dbReference type="Proteomes" id="UP000027154">
    <property type="component" value="Unassembled WGS sequence"/>
</dbReference>
<dbReference type="Pfam" id="PF13202">
    <property type="entry name" value="EF-hand_5"/>
    <property type="match status" value="1"/>
</dbReference>
<feature type="signal peptide" evidence="2">
    <location>
        <begin position="1"/>
        <end position="22"/>
    </location>
</feature>
<sequence>MNKIITITFTTVLALLSTVTNAASHSKSIYINQYDTNNDGNVHLAEFDNARQNNFNSTDENKDGAVSENEYVFEYQDRMDKQLTLDRLVQVKQTTVRFKALDKNENAKMEWQEYQASGVRSFTKYDVNKDGTINDLDPEPKRKTEKKTVEKTEQQLAQEKQNKLNRAKRLLRMPTTHDRKGFFIKYDLNQDNIITQKEFNQRRRQDFNRADEDANNWLTEQEYIFEYENRLDKKIASTRKAALKQTHIRFNVLDKDEDGAMTFAEYQLSGHRSFTRWDTDKDGIVNNLDPAPKKNEYVSNNKTAKSSNTNY</sequence>
<evidence type="ECO:0000256" key="1">
    <source>
        <dbReference type="SAM" id="MobiDB-lite"/>
    </source>
</evidence>
<gene>
    <name evidence="4" type="ORF">DC53_04450</name>
</gene>
<feature type="compositionally biased region" description="Basic and acidic residues" evidence="1">
    <location>
        <begin position="138"/>
        <end position="153"/>
    </location>
</feature>
<dbReference type="InterPro" id="IPR018247">
    <property type="entry name" value="EF_Hand_1_Ca_BS"/>
</dbReference>
<dbReference type="AlphaFoldDB" id="A0ABD3YCI0"/>
<feature type="region of interest" description="Disordered" evidence="1">
    <location>
        <begin position="130"/>
        <end position="162"/>
    </location>
</feature>
<comment type="caution">
    <text evidence="4">The sequence shown here is derived from an EMBL/GenBank/DDBJ whole genome shotgun (WGS) entry which is preliminary data.</text>
</comment>
<accession>A0ABD3YCI0</accession>
<name>A0ABD3YCI0_9GAMM</name>
<dbReference type="Gene3D" id="1.10.238.10">
    <property type="entry name" value="EF-hand"/>
    <property type="match status" value="2"/>
</dbReference>
<evidence type="ECO:0000313" key="4">
    <source>
        <dbReference type="EMBL" id="KDC52480.1"/>
    </source>
</evidence>
<dbReference type="PROSITE" id="PS00018">
    <property type="entry name" value="EF_HAND_1"/>
    <property type="match status" value="3"/>
</dbReference>
<feature type="compositionally biased region" description="Low complexity" evidence="1">
    <location>
        <begin position="299"/>
        <end position="311"/>
    </location>
</feature>
<keyword evidence="2" id="KW-0732">Signal</keyword>
<dbReference type="SUPFAM" id="SSF47473">
    <property type="entry name" value="EF-hand"/>
    <property type="match status" value="2"/>
</dbReference>
<proteinExistence type="predicted"/>
<feature type="domain" description="EF-hand" evidence="3">
    <location>
        <begin position="182"/>
        <end position="201"/>
    </location>
</feature>
<feature type="region of interest" description="Disordered" evidence="1">
    <location>
        <begin position="288"/>
        <end position="311"/>
    </location>
</feature>
<organism evidence="4 5">
    <name type="scientific">Pseudoalteromonas fuliginea</name>
    <dbReference type="NCBI Taxonomy" id="1872678"/>
    <lineage>
        <taxon>Bacteria</taxon>
        <taxon>Pseudomonadati</taxon>
        <taxon>Pseudomonadota</taxon>
        <taxon>Gammaproteobacteria</taxon>
        <taxon>Alteromonadales</taxon>
        <taxon>Pseudoalteromonadaceae</taxon>
        <taxon>Pseudoalteromonas</taxon>
    </lineage>
</organism>
<feature type="chain" id="PRO_5044868453" description="EF-hand domain-containing protein" evidence="2">
    <location>
        <begin position="23"/>
        <end position="311"/>
    </location>
</feature>
<dbReference type="RefSeq" id="WP_033028715.1">
    <property type="nucleotide sequence ID" value="NZ_JJNZ01000012.1"/>
</dbReference>
<dbReference type="InterPro" id="IPR002048">
    <property type="entry name" value="EF_hand_dom"/>
</dbReference>
<dbReference type="EMBL" id="JJNZ01000012">
    <property type="protein sequence ID" value="KDC52480.1"/>
    <property type="molecule type" value="Genomic_DNA"/>
</dbReference>
<reference evidence="4 5" key="1">
    <citation type="submission" date="2014-04" db="EMBL/GenBank/DDBJ databases">
        <title>Pseudoalteromonas galatheae sp. nov., isolated from a deep-sea polychaete near Canal Concepcion, Chile.</title>
        <authorList>
            <person name="Machado H.R."/>
            <person name="Gram L."/>
            <person name="Vynne N.G."/>
        </authorList>
    </citation>
    <scope>NUCLEOTIDE SEQUENCE [LARGE SCALE GENOMIC DNA]</scope>
    <source>
        <strain evidence="4 5">KMM216</strain>
    </source>
</reference>
<evidence type="ECO:0000256" key="2">
    <source>
        <dbReference type="SAM" id="SignalP"/>
    </source>
</evidence>
<evidence type="ECO:0000313" key="5">
    <source>
        <dbReference type="Proteomes" id="UP000027154"/>
    </source>
</evidence>
<protein>
    <recommendedName>
        <fullName evidence="3">EF-hand domain-containing protein</fullName>
    </recommendedName>
</protein>